<organism evidence="2 3">
    <name type="scientific">Streptomyces phaeofaciens</name>
    <dbReference type="NCBI Taxonomy" id="68254"/>
    <lineage>
        <taxon>Bacteria</taxon>
        <taxon>Bacillati</taxon>
        <taxon>Actinomycetota</taxon>
        <taxon>Actinomycetes</taxon>
        <taxon>Kitasatosporales</taxon>
        <taxon>Streptomycetaceae</taxon>
        <taxon>Streptomyces</taxon>
    </lineage>
</organism>
<name>A0A918M0X9_9ACTN</name>
<dbReference type="AlphaFoldDB" id="A0A918M0X9"/>
<comment type="caution">
    <text evidence="2">The sequence shown here is derived from an EMBL/GenBank/DDBJ whole genome shotgun (WGS) entry which is preliminary data.</text>
</comment>
<evidence type="ECO:0000256" key="1">
    <source>
        <dbReference type="SAM" id="MobiDB-lite"/>
    </source>
</evidence>
<reference evidence="2" key="1">
    <citation type="journal article" date="2014" name="Int. J. Syst. Evol. Microbiol.">
        <title>Complete genome sequence of Corynebacterium casei LMG S-19264T (=DSM 44701T), isolated from a smear-ripened cheese.</title>
        <authorList>
            <consortium name="US DOE Joint Genome Institute (JGI-PGF)"/>
            <person name="Walter F."/>
            <person name="Albersmeier A."/>
            <person name="Kalinowski J."/>
            <person name="Ruckert C."/>
        </authorList>
    </citation>
    <scope>NUCLEOTIDE SEQUENCE</scope>
    <source>
        <strain evidence="2">JCM 4125</strain>
    </source>
</reference>
<gene>
    <name evidence="2" type="ORF">GCM10010226_87220</name>
</gene>
<protein>
    <submittedName>
        <fullName evidence="2">Uncharacterized protein</fullName>
    </submittedName>
</protein>
<reference evidence="2" key="2">
    <citation type="submission" date="2020-09" db="EMBL/GenBank/DDBJ databases">
        <authorList>
            <person name="Sun Q."/>
            <person name="Ohkuma M."/>
        </authorList>
    </citation>
    <scope>NUCLEOTIDE SEQUENCE</scope>
    <source>
        <strain evidence="2">JCM 4125</strain>
    </source>
</reference>
<dbReference type="Proteomes" id="UP000646776">
    <property type="component" value="Unassembled WGS sequence"/>
</dbReference>
<proteinExistence type="predicted"/>
<dbReference type="EMBL" id="BMSA01000050">
    <property type="protein sequence ID" value="GGT96162.1"/>
    <property type="molecule type" value="Genomic_DNA"/>
</dbReference>
<keyword evidence="3" id="KW-1185">Reference proteome</keyword>
<evidence type="ECO:0000313" key="2">
    <source>
        <dbReference type="EMBL" id="GGT96162.1"/>
    </source>
</evidence>
<accession>A0A918M0X9</accession>
<feature type="compositionally biased region" description="Low complexity" evidence="1">
    <location>
        <begin position="96"/>
        <end position="116"/>
    </location>
</feature>
<sequence length="116" mass="11676">MPSREARVITRRPPGARTPELTQRRIAVGGAAESVHAHDAIGAAVGQAGVLQAGDVEGGAFGGQAEEGAAVGGPGNGDWGKVETLGRPSSARDSHSSSATSATAPWWTPLWPATTP</sequence>
<feature type="region of interest" description="Disordered" evidence="1">
    <location>
        <begin position="59"/>
        <end position="116"/>
    </location>
</feature>
<evidence type="ECO:0000313" key="3">
    <source>
        <dbReference type="Proteomes" id="UP000646776"/>
    </source>
</evidence>